<evidence type="ECO:0000313" key="4">
    <source>
        <dbReference type="EMBL" id="OQR66949.1"/>
    </source>
</evidence>
<dbReference type="AlphaFoldDB" id="A0A1V9X0C7"/>
<dbReference type="GO" id="GO:0005524">
    <property type="term" value="F:ATP binding"/>
    <property type="evidence" value="ECO:0007669"/>
    <property type="project" value="UniProtKB-KW"/>
</dbReference>
<evidence type="ECO:0000256" key="1">
    <source>
        <dbReference type="ARBA" id="ARBA00007381"/>
    </source>
</evidence>
<dbReference type="PANTHER" id="PTHR45639">
    <property type="entry name" value="HSC70CB, ISOFORM G-RELATED"/>
    <property type="match status" value="1"/>
</dbReference>
<name>A0A1V9X0C7_9ACAR</name>
<keyword evidence="2" id="KW-0547">Nucleotide-binding</keyword>
<dbReference type="SUPFAM" id="SSF53067">
    <property type="entry name" value="Actin-like ATPase domain"/>
    <property type="match status" value="2"/>
</dbReference>
<organism evidence="4 5">
    <name type="scientific">Tropilaelaps mercedesae</name>
    <dbReference type="NCBI Taxonomy" id="418985"/>
    <lineage>
        <taxon>Eukaryota</taxon>
        <taxon>Metazoa</taxon>
        <taxon>Ecdysozoa</taxon>
        <taxon>Arthropoda</taxon>
        <taxon>Chelicerata</taxon>
        <taxon>Arachnida</taxon>
        <taxon>Acari</taxon>
        <taxon>Parasitiformes</taxon>
        <taxon>Mesostigmata</taxon>
        <taxon>Gamasina</taxon>
        <taxon>Dermanyssoidea</taxon>
        <taxon>Laelapidae</taxon>
        <taxon>Tropilaelaps</taxon>
    </lineage>
</organism>
<keyword evidence="4" id="KW-0346">Stress response</keyword>
<reference evidence="4 5" key="1">
    <citation type="journal article" date="2017" name="Gigascience">
        <title>Draft genome of the honey bee ectoparasitic mite, Tropilaelaps mercedesae, is shaped by the parasitic life history.</title>
        <authorList>
            <person name="Dong X."/>
            <person name="Armstrong S.D."/>
            <person name="Xia D."/>
            <person name="Makepeace B.L."/>
            <person name="Darby A.C."/>
            <person name="Kadowaki T."/>
        </authorList>
    </citation>
    <scope>NUCLEOTIDE SEQUENCE [LARGE SCALE GENOMIC DNA]</scope>
    <source>
        <strain evidence="4">Wuxi-XJTLU</strain>
    </source>
</reference>
<protein>
    <submittedName>
        <fullName evidence="4">Heat shock 70 kDa protein 14-like</fullName>
    </submittedName>
</protein>
<dbReference type="InterPro" id="IPR043129">
    <property type="entry name" value="ATPase_NBD"/>
</dbReference>
<dbReference type="GO" id="GO:0005829">
    <property type="term" value="C:cytosol"/>
    <property type="evidence" value="ECO:0007669"/>
    <property type="project" value="TreeGrafter"/>
</dbReference>
<dbReference type="InterPro" id="IPR013126">
    <property type="entry name" value="Hsp_70_fam"/>
</dbReference>
<proteinExistence type="inferred from homology"/>
<dbReference type="Gene3D" id="3.90.640.10">
    <property type="entry name" value="Actin, Chain A, domain 4"/>
    <property type="match status" value="1"/>
</dbReference>
<dbReference type="EMBL" id="MNPL01030505">
    <property type="protein sequence ID" value="OQR66949.1"/>
    <property type="molecule type" value="Genomic_DNA"/>
</dbReference>
<keyword evidence="5" id="KW-1185">Reference proteome</keyword>
<dbReference type="InParanoid" id="A0A1V9X0C7"/>
<comment type="caution">
    <text evidence="4">The sequence shown here is derived from an EMBL/GenBank/DDBJ whole genome shotgun (WGS) entry which is preliminary data.</text>
</comment>
<dbReference type="Gene3D" id="3.30.420.40">
    <property type="match status" value="2"/>
</dbReference>
<dbReference type="STRING" id="418985.A0A1V9X0C7"/>
<comment type="similarity">
    <text evidence="1">Belongs to the heat shock protein 70 family.</text>
</comment>
<dbReference type="Pfam" id="PF00012">
    <property type="entry name" value="HSP70"/>
    <property type="match status" value="1"/>
</dbReference>
<accession>A0A1V9X0C7</accession>
<dbReference type="GO" id="GO:0140662">
    <property type="term" value="F:ATP-dependent protein folding chaperone"/>
    <property type="evidence" value="ECO:0007669"/>
    <property type="project" value="InterPro"/>
</dbReference>
<dbReference type="PANTHER" id="PTHR45639:SF32">
    <property type="entry name" value="HEAT SHOCK PROTEIN PDR13"/>
    <property type="match status" value="1"/>
</dbReference>
<evidence type="ECO:0000313" key="5">
    <source>
        <dbReference type="Proteomes" id="UP000192247"/>
    </source>
</evidence>
<gene>
    <name evidence="4" type="ORF">BIW11_13825</name>
</gene>
<evidence type="ECO:0000256" key="3">
    <source>
        <dbReference type="ARBA" id="ARBA00022840"/>
    </source>
</evidence>
<dbReference type="Proteomes" id="UP000192247">
    <property type="component" value="Unassembled WGS sequence"/>
</dbReference>
<dbReference type="GO" id="GO:0005634">
    <property type="term" value="C:nucleus"/>
    <property type="evidence" value="ECO:0007669"/>
    <property type="project" value="TreeGrafter"/>
</dbReference>
<sequence length="546" mass="60084">MRCSRLNDRPRDSNLKCAPHRRDFHGAAVAREHSKCRGVLTGDRQRGRFRKGHYRLFSSKSPVRADGKVDVVANDSGERTTPAVVNFSQHEICVGLHAKNRLLRLPNATVPGVKGLLGSADADQWQGSPIRCEPLEDQGTLSFTVTYDDNSGEPLEKKVTTEELITYQLNKLHEIALNQRQDETYPCVIAVPVYFSVAQRQLILKCAQDTGFHVLRIINEPTAATLAYVHKNEPSATAKTVLVYRLGGESSDVTVLQLVREQMSIVVSEHNSSIGGNLWTTGCAKYAAQEFKRKARIPWDDLSRRSKNKVAAAAERAKHVLSTMESCSCSAESVHEGLDLNVTLTRARFEMATQGYLTRAKENILDVLKRAGIDKDHVHAIVLSGGGCKMVAIQRMISTEFPKAEIRNGIPADEVIAVGAAWQAEVLLSRRAADAEEDAKHLQPTVELRALSKEIALQLKDGSTEEILPKGSAVPCRFETPISLGEDESSVRVLLLQGGEPLAKLVMKDLDENSNLTLTVEVSEEHTLRCQCLDKGSSRIESIVVG</sequence>
<keyword evidence="3" id="KW-0067">ATP-binding</keyword>
<dbReference type="PRINTS" id="PR00301">
    <property type="entry name" value="HEATSHOCK70"/>
</dbReference>
<dbReference type="Gene3D" id="3.30.30.30">
    <property type="match status" value="1"/>
</dbReference>
<evidence type="ECO:0000256" key="2">
    <source>
        <dbReference type="ARBA" id="ARBA00022741"/>
    </source>
</evidence>
<dbReference type="OrthoDB" id="29851at2759"/>